<evidence type="ECO:0000313" key="1">
    <source>
        <dbReference type="EMBL" id="KAJ9060279.1"/>
    </source>
</evidence>
<reference evidence="1" key="1">
    <citation type="submission" date="2022-04" db="EMBL/GenBank/DDBJ databases">
        <title>Genome of the entomopathogenic fungus Entomophthora muscae.</title>
        <authorList>
            <person name="Elya C."/>
            <person name="Lovett B.R."/>
            <person name="Lee E."/>
            <person name="Macias A.M."/>
            <person name="Hajek A.E."/>
            <person name="De Bivort B.L."/>
            <person name="Kasson M.T."/>
            <person name="De Fine Licht H.H."/>
            <person name="Stajich J.E."/>
        </authorList>
    </citation>
    <scope>NUCLEOTIDE SEQUENCE</scope>
    <source>
        <strain evidence="1">Berkeley</strain>
    </source>
</reference>
<name>A0ACC2SCZ3_9FUNG</name>
<sequence>MGKPLVASDFKLLKFRFLPPADKGLNLLILLHGLGDNEQNFFQLGKKLNFPQTAVVALQAPIKLPFFEEEAYMWWDSFDLNTGEELNPAHCEKSVQGCLTKVKSFLDYAVSQGWRSEAIFLFGFSQGATVALEAALSFPTKLGGVVSICGLPLRKSFENEAILPHELPILITLGDKDPKLPLSSAFPTVQKIRSLFLEHNRKAVQCEVLANKGHEMSHRQDEVQLWMKFFGRYLLLSNPELERMSDVFEIKRN</sequence>
<dbReference type="EMBL" id="QTSX02005215">
    <property type="protein sequence ID" value="KAJ9060279.1"/>
    <property type="molecule type" value="Genomic_DNA"/>
</dbReference>
<gene>
    <name evidence="1" type="ORF">DSO57_1032513</name>
</gene>
<protein>
    <submittedName>
        <fullName evidence="1">Uncharacterized protein</fullName>
    </submittedName>
</protein>
<proteinExistence type="predicted"/>
<comment type="caution">
    <text evidence="1">The sequence shown here is derived from an EMBL/GenBank/DDBJ whole genome shotgun (WGS) entry which is preliminary data.</text>
</comment>
<keyword evidence="2" id="KW-1185">Reference proteome</keyword>
<accession>A0ACC2SCZ3</accession>
<organism evidence="1 2">
    <name type="scientific">Entomophthora muscae</name>
    <dbReference type="NCBI Taxonomy" id="34485"/>
    <lineage>
        <taxon>Eukaryota</taxon>
        <taxon>Fungi</taxon>
        <taxon>Fungi incertae sedis</taxon>
        <taxon>Zoopagomycota</taxon>
        <taxon>Entomophthoromycotina</taxon>
        <taxon>Entomophthoromycetes</taxon>
        <taxon>Entomophthorales</taxon>
        <taxon>Entomophthoraceae</taxon>
        <taxon>Entomophthora</taxon>
    </lineage>
</organism>
<dbReference type="Proteomes" id="UP001165960">
    <property type="component" value="Unassembled WGS sequence"/>
</dbReference>
<evidence type="ECO:0000313" key="2">
    <source>
        <dbReference type="Proteomes" id="UP001165960"/>
    </source>
</evidence>